<organism evidence="2 3">
    <name type="scientific">Mycolicibacterium holsaticum</name>
    <dbReference type="NCBI Taxonomy" id="152142"/>
    <lineage>
        <taxon>Bacteria</taxon>
        <taxon>Bacillati</taxon>
        <taxon>Actinomycetota</taxon>
        <taxon>Actinomycetes</taxon>
        <taxon>Mycobacteriales</taxon>
        <taxon>Mycobacteriaceae</taxon>
        <taxon>Mycolicibacterium</taxon>
    </lineage>
</organism>
<keyword evidence="3" id="KW-1185">Reference proteome</keyword>
<comment type="caution">
    <text evidence="2">The sequence shown here is derived from an EMBL/GenBank/DDBJ whole genome shotgun (WGS) entry which is preliminary data.</text>
</comment>
<dbReference type="EMBL" id="MIGZ01000097">
    <property type="protein sequence ID" value="ODQ92126.1"/>
    <property type="molecule type" value="Genomic_DNA"/>
</dbReference>
<proteinExistence type="predicted"/>
<name>A0A1E3RQE1_9MYCO</name>
<evidence type="ECO:0000313" key="3">
    <source>
        <dbReference type="Proteomes" id="UP000094243"/>
    </source>
</evidence>
<protein>
    <submittedName>
        <fullName evidence="2">Uncharacterized protein</fullName>
    </submittedName>
</protein>
<sequence length="75" mass="7520">MSPSEQPAGTDRIDGAPRPPLGWPTSSVSRSYCTPGGKSAAPSTTLSNRAPGQVAVPAVWWAQPASVAANSASTA</sequence>
<evidence type="ECO:0000256" key="1">
    <source>
        <dbReference type="SAM" id="MobiDB-lite"/>
    </source>
</evidence>
<reference evidence="3" key="1">
    <citation type="submission" date="2016-09" db="EMBL/GenBank/DDBJ databases">
        <authorList>
            <person name="Greninger A.L."/>
            <person name="Jerome K.R."/>
            <person name="Mcnair B."/>
            <person name="Wallis C."/>
            <person name="Fang F."/>
        </authorList>
    </citation>
    <scope>NUCLEOTIDE SEQUENCE [LARGE SCALE GENOMIC DNA]</scope>
    <source>
        <strain evidence="3">M7</strain>
    </source>
</reference>
<dbReference type="AlphaFoldDB" id="A0A1E3RQE1"/>
<evidence type="ECO:0000313" key="2">
    <source>
        <dbReference type="EMBL" id="ODQ92126.1"/>
    </source>
</evidence>
<gene>
    <name evidence="2" type="ORF">BHQ17_16455</name>
</gene>
<accession>A0A1E3RQE1</accession>
<feature type="region of interest" description="Disordered" evidence="1">
    <location>
        <begin position="1"/>
        <end position="49"/>
    </location>
</feature>
<dbReference type="Proteomes" id="UP000094243">
    <property type="component" value="Unassembled WGS sequence"/>
</dbReference>